<sequence length="118" mass="12272">MQIGIARTVFALQGLFLMSSGSVMLLSPSTVSAPGAQLHGVPKDVTMVFGLSSISLGMCFTLAATRGPRDLFQQMLILFGAGKALAVGVQMYCGPKWYGVAIWEAVTGAANLACACLI</sequence>
<name>A0ACC1NE78_9HYPO</name>
<gene>
    <name evidence="1" type="ORF">NQ176_g4263</name>
</gene>
<keyword evidence="2" id="KW-1185">Reference proteome</keyword>
<proteinExistence type="predicted"/>
<reference evidence="1" key="1">
    <citation type="submission" date="2022-08" db="EMBL/GenBank/DDBJ databases">
        <title>Genome Sequence of Lecanicillium fungicola.</title>
        <authorList>
            <person name="Buettner E."/>
        </authorList>
    </citation>
    <scope>NUCLEOTIDE SEQUENCE</scope>
    <source>
        <strain evidence="1">Babe33</strain>
    </source>
</reference>
<evidence type="ECO:0000313" key="2">
    <source>
        <dbReference type="Proteomes" id="UP001143910"/>
    </source>
</evidence>
<comment type="caution">
    <text evidence="1">The sequence shown here is derived from an EMBL/GenBank/DDBJ whole genome shotgun (WGS) entry which is preliminary data.</text>
</comment>
<protein>
    <submittedName>
        <fullName evidence="1">Uncharacterized protein</fullName>
    </submittedName>
</protein>
<dbReference type="EMBL" id="JANJQO010000453">
    <property type="protein sequence ID" value="KAJ2977630.1"/>
    <property type="molecule type" value="Genomic_DNA"/>
</dbReference>
<accession>A0ACC1NE78</accession>
<dbReference type="Proteomes" id="UP001143910">
    <property type="component" value="Unassembled WGS sequence"/>
</dbReference>
<organism evidence="1 2">
    <name type="scientific">Zarea fungicola</name>
    <dbReference type="NCBI Taxonomy" id="93591"/>
    <lineage>
        <taxon>Eukaryota</taxon>
        <taxon>Fungi</taxon>
        <taxon>Dikarya</taxon>
        <taxon>Ascomycota</taxon>
        <taxon>Pezizomycotina</taxon>
        <taxon>Sordariomycetes</taxon>
        <taxon>Hypocreomycetidae</taxon>
        <taxon>Hypocreales</taxon>
        <taxon>Cordycipitaceae</taxon>
        <taxon>Zarea</taxon>
    </lineage>
</organism>
<evidence type="ECO:0000313" key="1">
    <source>
        <dbReference type="EMBL" id="KAJ2977630.1"/>
    </source>
</evidence>